<dbReference type="InterPro" id="IPR006027">
    <property type="entry name" value="NusB_RsmB_TIM44"/>
</dbReference>
<feature type="active site" description="Nucleophile" evidence="5">
    <location>
        <position position="376"/>
    </location>
</feature>
<evidence type="ECO:0000256" key="2">
    <source>
        <dbReference type="ARBA" id="ARBA00022679"/>
    </source>
</evidence>
<evidence type="ECO:0000256" key="4">
    <source>
        <dbReference type="ARBA" id="ARBA00022884"/>
    </source>
</evidence>
<dbReference type="InterPro" id="IPR029063">
    <property type="entry name" value="SAM-dependent_MTases_sf"/>
</dbReference>
<evidence type="ECO:0000256" key="6">
    <source>
        <dbReference type="SAM" id="Coils"/>
    </source>
</evidence>
<dbReference type="EC" id="2.1.1.-" evidence="8"/>
<keyword evidence="4 5" id="KW-0694">RNA-binding</keyword>
<keyword evidence="2 5" id="KW-0808">Transferase</keyword>
<reference evidence="8 9" key="1">
    <citation type="submission" date="2024-07" db="EMBL/GenBank/DDBJ databases">
        <title>Description of Labrys sedimenti sp. nov., isolated from a diclofenac-degrading enrichment culture.</title>
        <authorList>
            <person name="Tancsics A."/>
            <person name="Csepanyi A."/>
        </authorList>
    </citation>
    <scope>NUCLEOTIDE SEQUENCE [LARGE SCALE GENOMIC DNA]</scope>
    <source>
        <strain evidence="8 9">LMG 23578</strain>
    </source>
</reference>
<dbReference type="GO" id="GO:0008168">
    <property type="term" value="F:methyltransferase activity"/>
    <property type="evidence" value="ECO:0007669"/>
    <property type="project" value="UniProtKB-KW"/>
</dbReference>
<feature type="binding site" evidence="5">
    <location>
        <position position="277"/>
    </location>
    <ligand>
        <name>S-adenosyl-L-methionine</name>
        <dbReference type="ChEBI" id="CHEBI:59789"/>
    </ligand>
</feature>
<accession>A0ABV3PXK9</accession>
<dbReference type="PANTHER" id="PTHR22807">
    <property type="entry name" value="NOP2 YEAST -RELATED NOL1/NOP2/FMU SUN DOMAIN-CONTAINING"/>
    <property type="match status" value="1"/>
</dbReference>
<comment type="similarity">
    <text evidence="5">Belongs to the class I-like SAM-binding methyltransferase superfamily. RsmB/NOP family.</text>
</comment>
<evidence type="ECO:0000259" key="7">
    <source>
        <dbReference type="PROSITE" id="PS51686"/>
    </source>
</evidence>
<dbReference type="Pfam" id="PF01189">
    <property type="entry name" value="Methyltr_RsmB-F"/>
    <property type="match status" value="1"/>
</dbReference>
<evidence type="ECO:0000313" key="8">
    <source>
        <dbReference type="EMBL" id="MEW9309863.1"/>
    </source>
</evidence>
<dbReference type="Proteomes" id="UP001555786">
    <property type="component" value="Unassembled WGS sequence"/>
</dbReference>
<dbReference type="PRINTS" id="PR02008">
    <property type="entry name" value="RCMTFAMILY"/>
</dbReference>
<protein>
    <submittedName>
        <fullName evidence="8">RsmB/NOP family class I SAM-dependent RNA methyltransferase</fullName>
        <ecNumber evidence="8">2.1.1.-</ecNumber>
    </submittedName>
</protein>
<dbReference type="InterPro" id="IPR023267">
    <property type="entry name" value="RCMT"/>
</dbReference>
<dbReference type="CDD" id="cd02440">
    <property type="entry name" value="AdoMet_MTases"/>
    <property type="match status" value="1"/>
</dbReference>
<keyword evidence="6" id="KW-0175">Coiled coil</keyword>
<dbReference type="SUPFAM" id="SSF48013">
    <property type="entry name" value="NusB-like"/>
    <property type="match status" value="1"/>
</dbReference>
<evidence type="ECO:0000256" key="1">
    <source>
        <dbReference type="ARBA" id="ARBA00022603"/>
    </source>
</evidence>
<evidence type="ECO:0000256" key="3">
    <source>
        <dbReference type="ARBA" id="ARBA00022691"/>
    </source>
</evidence>
<keyword evidence="1 5" id="KW-0489">Methyltransferase</keyword>
<dbReference type="Gene3D" id="3.40.50.150">
    <property type="entry name" value="Vaccinia Virus protein VP39"/>
    <property type="match status" value="1"/>
</dbReference>
<dbReference type="InterPro" id="IPR049560">
    <property type="entry name" value="MeTrfase_RsmB-F_NOP2_cat"/>
</dbReference>
<dbReference type="Pfam" id="PF01029">
    <property type="entry name" value="NusB"/>
    <property type="match status" value="1"/>
</dbReference>
<feature type="binding site" evidence="5">
    <location>
        <position position="323"/>
    </location>
    <ligand>
        <name>S-adenosyl-L-methionine</name>
        <dbReference type="ChEBI" id="CHEBI:59789"/>
    </ligand>
</feature>
<evidence type="ECO:0000256" key="5">
    <source>
        <dbReference type="PROSITE-ProRule" id="PRU01023"/>
    </source>
</evidence>
<keyword evidence="9" id="KW-1185">Reference proteome</keyword>
<dbReference type="InterPro" id="IPR001678">
    <property type="entry name" value="MeTrfase_RsmB-F_NOP2_dom"/>
</dbReference>
<feature type="coiled-coil region" evidence="6">
    <location>
        <begin position="276"/>
        <end position="303"/>
    </location>
</feature>
<dbReference type="Gene3D" id="1.10.940.10">
    <property type="entry name" value="NusB-like"/>
    <property type="match status" value="1"/>
</dbReference>
<name>A0ABV3PXK9_9HYPH</name>
<keyword evidence="3 5" id="KW-0949">S-adenosyl-L-methionine</keyword>
<dbReference type="PANTHER" id="PTHR22807:SF61">
    <property type="entry name" value="NOL1_NOP2_SUN FAMILY PROTEIN _ ANTITERMINATION NUSB DOMAIN-CONTAINING PROTEIN"/>
    <property type="match status" value="1"/>
</dbReference>
<feature type="domain" description="SAM-dependent MTase RsmB/NOP-type" evidence="7">
    <location>
        <begin position="150"/>
        <end position="448"/>
    </location>
</feature>
<feature type="binding site" evidence="5">
    <location>
        <position position="303"/>
    </location>
    <ligand>
        <name>S-adenosyl-L-methionine</name>
        <dbReference type="ChEBI" id="CHEBI:59789"/>
    </ligand>
</feature>
<dbReference type="EMBL" id="JBFNQD010000018">
    <property type="protein sequence ID" value="MEW9309863.1"/>
    <property type="molecule type" value="Genomic_DNA"/>
</dbReference>
<dbReference type="InterPro" id="IPR035926">
    <property type="entry name" value="NusB-like_sf"/>
</dbReference>
<dbReference type="SUPFAM" id="SSF53335">
    <property type="entry name" value="S-adenosyl-L-methionine-dependent methyltransferases"/>
    <property type="match status" value="1"/>
</dbReference>
<evidence type="ECO:0000313" key="9">
    <source>
        <dbReference type="Proteomes" id="UP001555786"/>
    </source>
</evidence>
<dbReference type="RefSeq" id="WP_367626452.1">
    <property type="nucleotide sequence ID" value="NZ_JBFNQD010000018.1"/>
</dbReference>
<feature type="binding site" evidence="5">
    <location>
        <begin position="256"/>
        <end position="262"/>
    </location>
    <ligand>
        <name>S-adenosyl-L-methionine</name>
        <dbReference type="ChEBI" id="CHEBI:59789"/>
    </ligand>
</feature>
<gene>
    <name evidence="8" type="ORF">ABXS05_30230</name>
</gene>
<sequence length="449" mass="47420">MSKPPFPARRPSAGPNVPGLAARALAVKAVAGVLGQDQALEDAFDDASLEARDLALARMIAGVSMRRYGTIGTLLEKLLAKGMPRKSGPLEAILITAAAQILFLDVPDRAAVDLAVRLARADDRAQAFSGLANAVLRKISAGKEELLAAIPPEADTPSWLYKRWSDQYGTATAAAMAAAQRVEPSLDLTVKADAAGWAERLGGRLLPTSSVRLAHNGTIRALEGFEAGQWWVQDAAAALPARLLGDVAGLRVADLCAAPGGKTAQVAAAGAKVTAVDRSAARLQRLSENLKRLDLEADVVTADILANDLQAWKAEPFDAVILDAPCSATGTIRRHPDVAWSKSARDIGAVADLQRRMLGRMASLVKPGGLLVYCTCSLEREEGEEQIARFLDGSKDFALEPVLSDDIGGIEGAITPEGFLRTLPSLLPDPDPVMAGMDGFFAARMRRKG</sequence>
<comment type="caution">
    <text evidence="8">The sequence shown here is derived from an EMBL/GenBank/DDBJ whole genome shotgun (WGS) entry which is preliminary data.</text>
</comment>
<dbReference type="GO" id="GO:0032259">
    <property type="term" value="P:methylation"/>
    <property type="evidence" value="ECO:0007669"/>
    <property type="project" value="UniProtKB-KW"/>
</dbReference>
<proteinExistence type="inferred from homology"/>
<organism evidence="8 9">
    <name type="scientific">Labrys neptuniae</name>
    <dbReference type="NCBI Taxonomy" id="376174"/>
    <lineage>
        <taxon>Bacteria</taxon>
        <taxon>Pseudomonadati</taxon>
        <taxon>Pseudomonadota</taxon>
        <taxon>Alphaproteobacteria</taxon>
        <taxon>Hyphomicrobiales</taxon>
        <taxon>Xanthobacteraceae</taxon>
        <taxon>Labrys</taxon>
    </lineage>
</organism>
<dbReference type="PROSITE" id="PS51686">
    <property type="entry name" value="SAM_MT_RSMB_NOP"/>
    <property type="match status" value="1"/>
</dbReference>